<protein>
    <submittedName>
        <fullName evidence="9">ABC transporter permease</fullName>
    </submittedName>
</protein>
<dbReference type="RefSeq" id="WP_038281007.1">
    <property type="nucleotide sequence ID" value="NZ_JPME01000013.1"/>
</dbReference>
<keyword evidence="5 7" id="KW-1133">Transmembrane helix</keyword>
<proteinExistence type="inferred from homology"/>
<dbReference type="PANTHER" id="PTHR30193">
    <property type="entry name" value="ABC TRANSPORTER PERMEASE PROTEIN"/>
    <property type="match status" value="1"/>
</dbReference>
<dbReference type="Gene3D" id="1.10.3720.10">
    <property type="entry name" value="MetI-like"/>
    <property type="match status" value="1"/>
</dbReference>
<name>A0A084JM94_9FIRM</name>
<keyword evidence="3" id="KW-1003">Cell membrane</keyword>
<dbReference type="InterPro" id="IPR051393">
    <property type="entry name" value="ABC_transporter_permease"/>
</dbReference>
<evidence type="ECO:0000313" key="9">
    <source>
        <dbReference type="EMBL" id="KEZ90078.1"/>
    </source>
</evidence>
<organism evidence="9 10">
    <name type="scientific">Lacrimispora celerecrescens</name>
    <dbReference type="NCBI Taxonomy" id="29354"/>
    <lineage>
        <taxon>Bacteria</taxon>
        <taxon>Bacillati</taxon>
        <taxon>Bacillota</taxon>
        <taxon>Clostridia</taxon>
        <taxon>Lachnospirales</taxon>
        <taxon>Lachnospiraceae</taxon>
        <taxon>Lacrimispora</taxon>
    </lineage>
</organism>
<accession>A0A084JM94</accession>
<dbReference type="CDD" id="cd06261">
    <property type="entry name" value="TM_PBP2"/>
    <property type="match status" value="1"/>
</dbReference>
<evidence type="ECO:0000259" key="8">
    <source>
        <dbReference type="PROSITE" id="PS50928"/>
    </source>
</evidence>
<evidence type="ECO:0000256" key="4">
    <source>
        <dbReference type="ARBA" id="ARBA00022692"/>
    </source>
</evidence>
<evidence type="ECO:0000256" key="5">
    <source>
        <dbReference type="ARBA" id="ARBA00022989"/>
    </source>
</evidence>
<feature type="transmembrane region" description="Helical" evidence="7">
    <location>
        <begin position="107"/>
        <end position="124"/>
    </location>
</feature>
<dbReference type="SUPFAM" id="SSF161098">
    <property type="entry name" value="MetI-like"/>
    <property type="match status" value="1"/>
</dbReference>
<dbReference type="OrthoDB" id="42781at2"/>
<reference evidence="9 10" key="1">
    <citation type="submission" date="2014-07" db="EMBL/GenBank/DDBJ databases">
        <title>Draft genome of Clostridium celerecrescens 152B isolated from sediments associated with methane hydrate from Krishna Godavari basin.</title>
        <authorList>
            <person name="Honkalas V.S."/>
            <person name="Dabir A.P."/>
            <person name="Arora P."/>
            <person name="Dhakephalkar P.K."/>
        </authorList>
    </citation>
    <scope>NUCLEOTIDE SEQUENCE [LARGE SCALE GENOMIC DNA]</scope>
    <source>
        <strain evidence="9 10">152B</strain>
    </source>
</reference>
<evidence type="ECO:0000256" key="2">
    <source>
        <dbReference type="ARBA" id="ARBA00022448"/>
    </source>
</evidence>
<keyword evidence="6 7" id="KW-0472">Membrane</keyword>
<gene>
    <name evidence="9" type="ORF">IO98_11310</name>
</gene>
<dbReference type="STRING" id="29354.IO98_11310"/>
<comment type="subcellular location">
    <subcellularLocation>
        <location evidence="1 7">Cell membrane</location>
        <topology evidence="1 7">Multi-pass membrane protein</topology>
    </subcellularLocation>
</comment>
<comment type="similarity">
    <text evidence="7">Belongs to the binding-protein-dependent transport system permease family.</text>
</comment>
<feature type="transmembrane region" description="Helical" evidence="7">
    <location>
        <begin position="73"/>
        <end position="95"/>
    </location>
</feature>
<feature type="transmembrane region" description="Helical" evidence="7">
    <location>
        <begin position="12"/>
        <end position="39"/>
    </location>
</feature>
<evidence type="ECO:0000256" key="3">
    <source>
        <dbReference type="ARBA" id="ARBA00022475"/>
    </source>
</evidence>
<feature type="transmembrane region" description="Helical" evidence="7">
    <location>
        <begin position="261"/>
        <end position="283"/>
    </location>
</feature>
<dbReference type="EMBL" id="JPME01000013">
    <property type="protein sequence ID" value="KEZ90078.1"/>
    <property type="molecule type" value="Genomic_DNA"/>
</dbReference>
<dbReference type="AlphaFoldDB" id="A0A084JM94"/>
<keyword evidence="2 7" id="KW-0813">Transport</keyword>
<dbReference type="GO" id="GO:0055085">
    <property type="term" value="P:transmembrane transport"/>
    <property type="evidence" value="ECO:0007669"/>
    <property type="project" value="InterPro"/>
</dbReference>
<comment type="caution">
    <text evidence="9">The sequence shown here is derived from an EMBL/GenBank/DDBJ whole genome shotgun (WGS) entry which is preliminary data.</text>
</comment>
<dbReference type="GO" id="GO:0005886">
    <property type="term" value="C:plasma membrane"/>
    <property type="evidence" value="ECO:0007669"/>
    <property type="project" value="UniProtKB-SubCell"/>
</dbReference>
<dbReference type="Pfam" id="PF00528">
    <property type="entry name" value="BPD_transp_1"/>
    <property type="match status" value="1"/>
</dbReference>
<evidence type="ECO:0000256" key="6">
    <source>
        <dbReference type="ARBA" id="ARBA00023136"/>
    </source>
</evidence>
<dbReference type="InterPro" id="IPR035906">
    <property type="entry name" value="MetI-like_sf"/>
</dbReference>
<feature type="domain" description="ABC transmembrane type-1" evidence="8">
    <location>
        <begin position="69"/>
        <end position="283"/>
    </location>
</feature>
<dbReference type="Proteomes" id="UP000028525">
    <property type="component" value="Unassembled WGS sequence"/>
</dbReference>
<feature type="transmembrane region" description="Helical" evidence="7">
    <location>
        <begin position="157"/>
        <end position="179"/>
    </location>
</feature>
<dbReference type="PANTHER" id="PTHR30193:SF37">
    <property type="entry name" value="INNER MEMBRANE ABC TRANSPORTER PERMEASE PROTEIN YCJO"/>
    <property type="match status" value="1"/>
</dbReference>
<sequence length="297" mass="33269">MNNMLGKKRFVACFVLPALILFISFSMIPLFISGAYSLFQYDGMGEMKFIGLVNYIRLFAEDRHFVKAVLNSFLLVGASLLIQLPISLLLAMVLARGVKGEKFFRTVYFLPVVISSMVIGQLWMKMFNSEYGLLNHLIRALGASDFSYSWLSNPKTAFLSTLIPAVWQYIGYHMLIFYAGIKSISQDYYEAAQIDGASKWQVNTKITLPLLAPVIKTCVIFSITGSLRAFDLIYVMTGGGPNHASEVPATLMYNNLFRRGLYGYGSAQAFFIVVECLLFTFIVSKLFKKAEENASAI</sequence>
<dbReference type="PROSITE" id="PS50928">
    <property type="entry name" value="ABC_TM1"/>
    <property type="match status" value="1"/>
</dbReference>
<keyword evidence="4 7" id="KW-0812">Transmembrane</keyword>
<evidence type="ECO:0000256" key="1">
    <source>
        <dbReference type="ARBA" id="ARBA00004651"/>
    </source>
</evidence>
<dbReference type="InterPro" id="IPR000515">
    <property type="entry name" value="MetI-like"/>
</dbReference>
<keyword evidence="10" id="KW-1185">Reference proteome</keyword>
<evidence type="ECO:0000313" key="10">
    <source>
        <dbReference type="Proteomes" id="UP000028525"/>
    </source>
</evidence>
<evidence type="ECO:0000256" key="7">
    <source>
        <dbReference type="RuleBase" id="RU363032"/>
    </source>
</evidence>